<evidence type="ECO:0000259" key="1">
    <source>
        <dbReference type="Pfam" id="PF01610"/>
    </source>
</evidence>
<dbReference type="PANTHER" id="PTHR33498:SF1">
    <property type="entry name" value="TRANSPOSASE FOR INSERTION SEQUENCE ELEMENT IS1557"/>
    <property type="match status" value="1"/>
</dbReference>
<feature type="domain" description="Transposase IS204/IS1001/IS1096/IS1165 zinc-finger" evidence="2">
    <location>
        <begin position="37"/>
        <end position="81"/>
    </location>
</feature>
<feature type="domain" description="Transposase IS204/IS1001/IS1096/IS1165 DDE" evidence="1">
    <location>
        <begin position="151"/>
        <end position="400"/>
    </location>
</feature>
<dbReference type="EMBL" id="CP080598">
    <property type="protein sequence ID" value="QYX34097.1"/>
    <property type="molecule type" value="Genomic_DNA"/>
</dbReference>
<evidence type="ECO:0000313" key="3">
    <source>
        <dbReference type="EMBL" id="QYX34097.1"/>
    </source>
</evidence>
<dbReference type="Proteomes" id="UP000826540">
    <property type="component" value="Chromosome"/>
</dbReference>
<gene>
    <name evidence="3" type="ORF">K2F26_05140</name>
</gene>
<sequence>MKILTELLDIKDIKVISHRQHEGIGIILQVEANKKESICPRCGTKSQRLHQNHRHIVKDLPWGEKPVYLEINRRQFKCEKCQKPFSENLDFIGTRRTYTKRLARQIIKEVLDNDINSVASKGVVTTEEIERMLKDAESELIESKPSAVKRLGIDEIALIKGQGKYCAVLIDLDKSELLAILPSIKQEDIRKVLMEWGSQVLEQIEEVSIDLWQGYKNLVTEMMPNAQVVADRFHVIVQINKELDIARKREKRNVENAIKSSKNEQEKVEKEKILEGLNKSKYVLLKNGEDLNHEQKIKLNQVKKVSPSLKIMYELKEKIRRIFDKTQDWLKGLYKLSIWLLRARNHYPTSHNTIVRWLDEIIAYFDHRTTSGVVEGINNKLKLIKRSAYGFRNFSNFRVRCLLSWRFKY</sequence>
<accession>A0ABX8X5V8</accession>
<proteinExistence type="predicted"/>
<name>A0ABX8X5V8_9CYAN</name>
<dbReference type="NCBIfam" id="NF033550">
    <property type="entry name" value="transpos_ISL3"/>
    <property type="match status" value="1"/>
</dbReference>
<dbReference type="Pfam" id="PF14690">
    <property type="entry name" value="Zn_ribbon_ISL3"/>
    <property type="match status" value="1"/>
</dbReference>
<dbReference type="InterPro" id="IPR029261">
    <property type="entry name" value="Transposase_Znf"/>
</dbReference>
<keyword evidence="4" id="KW-1185">Reference proteome</keyword>
<dbReference type="Pfam" id="PF01610">
    <property type="entry name" value="DDE_Tnp_ISL3"/>
    <property type="match status" value="1"/>
</dbReference>
<dbReference type="InterPro" id="IPR002560">
    <property type="entry name" value="Transposase_DDE"/>
</dbReference>
<organism evidence="3 4">
    <name type="scientific">Sphaerospermopsis torques-reginae ITEP-024</name>
    <dbReference type="NCBI Taxonomy" id="984208"/>
    <lineage>
        <taxon>Bacteria</taxon>
        <taxon>Bacillati</taxon>
        <taxon>Cyanobacteriota</taxon>
        <taxon>Cyanophyceae</taxon>
        <taxon>Nostocales</taxon>
        <taxon>Aphanizomenonaceae</taxon>
        <taxon>Sphaerospermopsis</taxon>
        <taxon>Sphaerospermopsis torques-reginae</taxon>
    </lineage>
</organism>
<dbReference type="InterPro" id="IPR047951">
    <property type="entry name" value="Transpos_ISL3"/>
</dbReference>
<evidence type="ECO:0000313" key="4">
    <source>
        <dbReference type="Proteomes" id="UP000826540"/>
    </source>
</evidence>
<dbReference type="PANTHER" id="PTHR33498">
    <property type="entry name" value="TRANSPOSASE FOR INSERTION SEQUENCE ELEMENT IS1557"/>
    <property type="match status" value="1"/>
</dbReference>
<protein>
    <submittedName>
        <fullName evidence="3">ISL3 family transposase</fullName>
    </submittedName>
</protein>
<reference evidence="3 4" key="1">
    <citation type="journal article" date="2022" name="J. Am. Chem. Soc.">
        <title>Biosynthesis of Guanitoxin Enables Global Environmental Detection in Freshwater Cyanobacteria.</title>
        <authorList>
            <person name="Lima S.T."/>
            <person name="Fallon T.R."/>
            <person name="Cordoza J.L."/>
            <person name="Chekan J.R."/>
            <person name="Delbaje E."/>
            <person name="Hopiavuori A.R."/>
            <person name="Alvarenga D.O."/>
            <person name="Wood S.M."/>
            <person name="Luhavaya H."/>
            <person name="Baumgartner J.T."/>
            <person name="Dorr F.A."/>
            <person name="Etchegaray A."/>
            <person name="Pinto E."/>
            <person name="McKinnie S.M.K."/>
            <person name="Fiore M.F."/>
            <person name="Moore B.S."/>
        </authorList>
    </citation>
    <scope>NUCLEOTIDE SEQUENCE [LARGE SCALE GENOMIC DNA]</scope>
    <source>
        <strain evidence="3 4">ITEP-024</strain>
    </source>
</reference>
<evidence type="ECO:0000259" key="2">
    <source>
        <dbReference type="Pfam" id="PF14690"/>
    </source>
</evidence>